<evidence type="ECO:0000313" key="2">
    <source>
        <dbReference type="Proteomes" id="UP000031258"/>
    </source>
</evidence>
<name>A0A0C1MXM0_9RICK</name>
<sequence>MGKWSTENDFQLCKYAGLPAPKFEEIGTHFRVTLYKYRTNKPIILDNVENKIIELILTRGPLSTKEIADNIGFSARSIRSRLLQMIEKGKIVEIAKNPNDPKKKYDITSI</sequence>
<evidence type="ECO:0000313" key="1">
    <source>
        <dbReference type="EMBL" id="KIE04646.1"/>
    </source>
</evidence>
<organism evidence="1 2">
    <name type="scientific">Candidatus Jidaibacter acanthamoebae</name>
    <dbReference type="NCBI Taxonomy" id="86105"/>
    <lineage>
        <taxon>Bacteria</taxon>
        <taxon>Pseudomonadati</taxon>
        <taxon>Pseudomonadota</taxon>
        <taxon>Alphaproteobacteria</taxon>
        <taxon>Rickettsiales</taxon>
        <taxon>Candidatus Midichloriaceae</taxon>
        <taxon>Candidatus Jidaibacter</taxon>
    </lineage>
</organism>
<proteinExistence type="predicted"/>
<dbReference type="GO" id="GO:0043565">
    <property type="term" value="F:sequence-specific DNA binding"/>
    <property type="evidence" value="ECO:0007669"/>
    <property type="project" value="InterPro"/>
</dbReference>
<evidence type="ECO:0008006" key="3">
    <source>
        <dbReference type="Google" id="ProtNLM"/>
    </source>
</evidence>
<dbReference type="InterPro" id="IPR000485">
    <property type="entry name" value="AsnC-type_HTH_dom"/>
</dbReference>
<dbReference type="InterPro" id="IPR036388">
    <property type="entry name" value="WH-like_DNA-bd_sf"/>
</dbReference>
<protein>
    <recommendedName>
        <fullName evidence="3">Winged helix-turn-helix transcriptional regulator</fullName>
    </recommendedName>
</protein>
<keyword evidence="2" id="KW-1185">Reference proteome</keyword>
<dbReference type="Pfam" id="PF13412">
    <property type="entry name" value="HTH_24"/>
    <property type="match status" value="1"/>
</dbReference>
<dbReference type="PRINTS" id="PR00033">
    <property type="entry name" value="HTHASNC"/>
</dbReference>
<dbReference type="Proteomes" id="UP000031258">
    <property type="component" value="Unassembled WGS sequence"/>
</dbReference>
<gene>
    <name evidence="1" type="ORF">NF27_GZ00060</name>
</gene>
<dbReference type="Gene3D" id="1.10.10.10">
    <property type="entry name" value="Winged helix-like DNA-binding domain superfamily/Winged helix DNA-binding domain"/>
    <property type="match status" value="1"/>
</dbReference>
<dbReference type="AlphaFoldDB" id="A0A0C1MXM0"/>
<dbReference type="EMBL" id="JSWE01000171">
    <property type="protein sequence ID" value="KIE04646.1"/>
    <property type="molecule type" value="Genomic_DNA"/>
</dbReference>
<reference evidence="1 2" key="1">
    <citation type="submission" date="2014-11" db="EMBL/GenBank/DDBJ databases">
        <title>A Rickettsiales Symbiont of Amoebae With Ancient Features.</title>
        <authorList>
            <person name="Schulz F."/>
            <person name="Martijn J."/>
            <person name="Wascher F."/>
            <person name="Kostanjsek R."/>
            <person name="Ettema T.J."/>
            <person name="Horn M."/>
        </authorList>
    </citation>
    <scope>NUCLEOTIDE SEQUENCE [LARGE SCALE GENOMIC DNA]</scope>
    <source>
        <strain evidence="1 2">UWC36</strain>
    </source>
</reference>
<dbReference type="InterPro" id="IPR036390">
    <property type="entry name" value="WH_DNA-bd_sf"/>
</dbReference>
<comment type="caution">
    <text evidence="1">The sequence shown here is derived from an EMBL/GenBank/DDBJ whole genome shotgun (WGS) entry which is preliminary data.</text>
</comment>
<dbReference type="SUPFAM" id="SSF46785">
    <property type="entry name" value="Winged helix' DNA-binding domain"/>
    <property type="match status" value="1"/>
</dbReference>
<accession>A0A0C1MXM0</accession>
<dbReference type="RefSeq" id="WP_053332697.1">
    <property type="nucleotide sequence ID" value="NZ_JSWE01000171.1"/>
</dbReference>